<keyword evidence="3" id="KW-0687">Ribonucleoprotein</keyword>
<reference evidence="3 4" key="1">
    <citation type="submission" date="2023-11" db="EMBL/GenBank/DDBJ databases">
        <authorList>
            <person name="Val-Calvo J."/>
            <person name="Scortti M."/>
            <person name="Vazquez-Boland J."/>
        </authorList>
    </citation>
    <scope>NUCLEOTIDE SEQUENCE [LARGE SCALE GENOMIC DNA]</scope>
    <source>
        <strain evidence="3 4">DSM 46662</strain>
    </source>
</reference>
<keyword evidence="1" id="KW-0812">Transmembrane</keyword>
<keyword evidence="4" id="KW-1185">Reference proteome</keyword>
<feature type="transmembrane region" description="Helical" evidence="1">
    <location>
        <begin position="43"/>
        <end position="64"/>
    </location>
</feature>
<keyword evidence="1" id="KW-1133">Transmembrane helix</keyword>
<feature type="transmembrane region" description="Helical" evidence="1">
    <location>
        <begin position="12"/>
        <end position="31"/>
    </location>
</feature>
<sequence length="127" mass="14254">MLRWLESERVERWVGTLILAWLVVLAGPSAVDRVTSEPSAWDWVSLGIWVYAVLSFAVTTVSAWRHRNEPRTTAARVSPADVPVEDVRAAIAATSERIPAIKRLREMHPGLGLRDAKDLVESQPPYR</sequence>
<keyword evidence="1" id="KW-0472">Membrane</keyword>
<dbReference type="Proteomes" id="UP001629744">
    <property type="component" value="Unassembled WGS sequence"/>
</dbReference>
<name>A0ABW9FUQ0_9NOCA</name>
<evidence type="ECO:0000256" key="1">
    <source>
        <dbReference type="SAM" id="Phobius"/>
    </source>
</evidence>
<evidence type="ECO:0000313" key="4">
    <source>
        <dbReference type="Proteomes" id="UP001629744"/>
    </source>
</evidence>
<gene>
    <name evidence="3" type="ORF">ABEU19_002832</name>
</gene>
<feature type="domain" description="Large ribosomal subunit protein bL12 C-terminal" evidence="2">
    <location>
        <begin position="93"/>
        <end position="124"/>
    </location>
</feature>
<dbReference type="GO" id="GO:0005840">
    <property type="term" value="C:ribosome"/>
    <property type="evidence" value="ECO:0007669"/>
    <property type="project" value="UniProtKB-KW"/>
</dbReference>
<comment type="caution">
    <text evidence="3">The sequence shown here is derived from an EMBL/GenBank/DDBJ whole genome shotgun (WGS) entry which is preliminary data.</text>
</comment>
<organism evidence="3 4">
    <name type="scientific">Prescottella soli</name>
    <dbReference type="NCBI Taxonomy" id="1543852"/>
    <lineage>
        <taxon>Bacteria</taxon>
        <taxon>Bacillati</taxon>
        <taxon>Actinomycetota</taxon>
        <taxon>Actinomycetes</taxon>
        <taxon>Mycobacteriales</taxon>
        <taxon>Nocardiaceae</taxon>
        <taxon>Prescottella</taxon>
    </lineage>
</organism>
<dbReference type="InterPro" id="IPR014719">
    <property type="entry name" value="Ribosomal_bL12_C/ClpS-like"/>
</dbReference>
<dbReference type="EMBL" id="JBDLNU010000003">
    <property type="protein sequence ID" value="MFM1729324.1"/>
    <property type="molecule type" value="Genomic_DNA"/>
</dbReference>
<proteinExistence type="predicted"/>
<protein>
    <submittedName>
        <fullName evidence="3">Ribosomal protein L7/L12</fullName>
    </submittedName>
</protein>
<dbReference type="RefSeq" id="WP_348605829.1">
    <property type="nucleotide sequence ID" value="NZ_CP157276.1"/>
</dbReference>
<keyword evidence="3" id="KW-0689">Ribosomal protein</keyword>
<evidence type="ECO:0000313" key="3">
    <source>
        <dbReference type="EMBL" id="MFM1729324.1"/>
    </source>
</evidence>
<accession>A0ABW9FUQ0</accession>
<dbReference type="InterPro" id="IPR013823">
    <property type="entry name" value="Ribosomal_bL12_C"/>
</dbReference>
<dbReference type="Pfam" id="PF00542">
    <property type="entry name" value="Ribosomal_L12"/>
    <property type="match status" value="1"/>
</dbReference>
<evidence type="ECO:0000259" key="2">
    <source>
        <dbReference type="Pfam" id="PF00542"/>
    </source>
</evidence>
<dbReference type="Gene3D" id="3.30.1390.10">
    <property type="match status" value="1"/>
</dbReference>